<gene>
    <name evidence="11" type="ORF">PLOB_00034997</name>
</gene>
<evidence type="ECO:0000256" key="4">
    <source>
        <dbReference type="ARBA" id="ARBA00023040"/>
    </source>
</evidence>
<organism evidence="11 12">
    <name type="scientific">Porites lobata</name>
    <dbReference type="NCBI Taxonomy" id="104759"/>
    <lineage>
        <taxon>Eukaryota</taxon>
        <taxon>Metazoa</taxon>
        <taxon>Cnidaria</taxon>
        <taxon>Anthozoa</taxon>
        <taxon>Hexacorallia</taxon>
        <taxon>Scleractinia</taxon>
        <taxon>Fungiina</taxon>
        <taxon>Poritidae</taxon>
        <taxon>Porites</taxon>
    </lineage>
</organism>
<feature type="domain" description="G-protein coupled receptors family 1 profile" evidence="10">
    <location>
        <begin position="1"/>
        <end position="242"/>
    </location>
</feature>
<dbReference type="PROSITE" id="PS50262">
    <property type="entry name" value="G_PROTEIN_RECEP_F1_2"/>
    <property type="match status" value="1"/>
</dbReference>
<keyword evidence="5 9" id="KW-0472">Membrane</keyword>
<evidence type="ECO:0000256" key="7">
    <source>
        <dbReference type="ARBA" id="ARBA00023224"/>
    </source>
</evidence>
<proteinExistence type="inferred from homology"/>
<evidence type="ECO:0000256" key="6">
    <source>
        <dbReference type="ARBA" id="ARBA00023170"/>
    </source>
</evidence>
<keyword evidence="2 8" id="KW-0812">Transmembrane</keyword>
<evidence type="ECO:0000313" key="11">
    <source>
        <dbReference type="EMBL" id="CAH3131240.1"/>
    </source>
</evidence>
<dbReference type="PRINTS" id="PR00237">
    <property type="entry name" value="GPCRRHODOPSN"/>
</dbReference>
<dbReference type="CDD" id="cd00637">
    <property type="entry name" value="7tm_classA_rhodopsin-like"/>
    <property type="match status" value="1"/>
</dbReference>
<feature type="transmembrane region" description="Helical" evidence="9">
    <location>
        <begin position="183"/>
        <end position="209"/>
    </location>
</feature>
<dbReference type="Proteomes" id="UP001159405">
    <property type="component" value="Unassembled WGS sequence"/>
</dbReference>
<dbReference type="Gene3D" id="1.20.1070.10">
    <property type="entry name" value="Rhodopsin 7-helix transmembrane proteins"/>
    <property type="match status" value="1"/>
</dbReference>
<dbReference type="InterPro" id="IPR017452">
    <property type="entry name" value="GPCR_Rhodpsn_7TM"/>
</dbReference>
<evidence type="ECO:0000256" key="8">
    <source>
        <dbReference type="RuleBase" id="RU000688"/>
    </source>
</evidence>
<evidence type="ECO:0000256" key="5">
    <source>
        <dbReference type="ARBA" id="ARBA00023136"/>
    </source>
</evidence>
<evidence type="ECO:0000256" key="2">
    <source>
        <dbReference type="ARBA" id="ARBA00022692"/>
    </source>
</evidence>
<dbReference type="EMBL" id="CALNXK010000049">
    <property type="protein sequence ID" value="CAH3131240.1"/>
    <property type="molecule type" value="Genomic_DNA"/>
</dbReference>
<keyword evidence="12" id="KW-1185">Reference proteome</keyword>
<keyword evidence="7 8" id="KW-0807">Transducer</keyword>
<dbReference type="PANTHER" id="PTHR24243">
    <property type="entry name" value="G-PROTEIN COUPLED RECEPTOR"/>
    <property type="match status" value="1"/>
</dbReference>
<sequence>MAFSDFLFAVTVVPRRITEILSSPQEWHMGGLLGEVLCKTTYIIQDVSTAVSIQSLVIIAVDRFRSIVFPLKPYFITTSIRAILLFLTWVVAFGFHTPYIYTWRLVLQNNQTFCIYSWAPFYKQETVTRTYFLVLSCFLFFIPTVTMICLYCAIIVRLRQGQNTVINYSSNLRNSWNRRNRNVLNTVIAVVVVFILSWLPFNIVVYLFFFSWDSRPSCIARTIASYTVILAHTNNALNPYVIFAFSTNYRDGLRALFCHQKVRPRQTVRTEAKVVSGTDWTKNDQKSRCLQRITASQEQNKVLYDCYDTRL</sequence>
<keyword evidence="3 9" id="KW-1133">Transmembrane helix</keyword>
<dbReference type="SUPFAM" id="SSF81321">
    <property type="entry name" value="Family A G protein-coupled receptor-like"/>
    <property type="match status" value="1"/>
</dbReference>
<evidence type="ECO:0000256" key="1">
    <source>
        <dbReference type="ARBA" id="ARBA00004141"/>
    </source>
</evidence>
<dbReference type="Pfam" id="PF00001">
    <property type="entry name" value="7tm_1"/>
    <property type="match status" value="1"/>
</dbReference>
<keyword evidence="4 8" id="KW-0297">G-protein coupled receptor</keyword>
<comment type="similarity">
    <text evidence="8">Belongs to the G-protein coupled receptor 1 family.</text>
</comment>
<dbReference type="InterPro" id="IPR000276">
    <property type="entry name" value="GPCR_Rhodpsn"/>
</dbReference>
<name>A0ABN8P319_9CNID</name>
<dbReference type="PANTHER" id="PTHR24243:SF208">
    <property type="entry name" value="PYROKININ-1 RECEPTOR"/>
    <property type="match status" value="1"/>
</dbReference>
<dbReference type="PROSITE" id="PS00237">
    <property type="entry name" value="G_PROTEIN_RECEP_F1_1"/>
    <property type="match status" value="1"/>
</dbReference>
<comment type="subcellular location">
    <subcellularLocation>
        <location evidence="1">Membrane</location>
        <topology evidence="1">Multi-pass membrane protein</topology>
    </subcellularLocation>
</comment>
<evidence type="ECO:0000259" key="10">
    <source>
        <dbReference type="PROSITE" id="PS50262"/>
    </source>
</evidence>
<protein>
    <recommendedName>
        <fullName evidence="10">G-protein coupled receptors family 1 profile domain-containing protein</fullName>
    </recommendedName>
</protein>
<reference evidence="11 12" key="1">
    <citation type="submission" date="2022-05" db="EMBL/GenBank/DDBJ databases">
        <authorList>
            <consortium name="Genoscope - CEA"/>
            <person name="William W."/>
        </authorList>
    </citation>
    <scope>NUCLEOTIDE SEQUENCE [LARGE SCALE GENOMIC DNA]</scope>
</reference>
<evidence type="ECO:0000256" key="3">
    <source>
        <dbReference type="ARBA" id="ARBA00022989"/>
    </source>
</evidence>
<keyword evidence="6 8" id="KW-0675">Receptor</keyword>
<comment type="caution">
    <text evidence="11">The sequence shown here is derived from an EMBL/GenBank/DDBJ whole genome shotgun (WGS) entry which is preliminary data.</text>
</comment>
<feature type="transmembrane region" description="Helical" evidence="9">
    <location>
        <begin position="82"/>
        <end position="101"/>
    </location>
</feature>
<feature type="transmembrane region" description="Helical" evidence="9">
    <location>
        <begin position="131"/>
        <end position="156"/>
    </location>
</feature>
<accession>A0ABN8P319</accession>
<evidence type="ECO:0000256" key="9">
    <source>
        <dbReference type="SAM" id="Phobius"/>
    </source>
</evidence>
<evidence type="ECO:0000313" key="12">
    <source>
        <dbReference type="Proteomes" id="UP001159405"/>
    </source>
</evidence>